<dbReference type="EMBL" id="JANLCJ010000236">
    <property type="protein sequence ID" value="MCS5736865.1"/>
    <property type="molecule type" value="Genomic_DNA"/>
</dbReference>
<reference evidence="1" key="1">
    <citation type="submission" date="2022-08" db="EMBL/GenBank/DDBJ databases">
        <authorList>
            <person name="Deng Y."/>
            <person name="Han X.-F."/>
            <person name="Zhang Y.-Q."/>
        </authorList>
    </citation>
    <scope>NUCLEOTIDE SEQUENCE</scope>
    <source>
        <strain evidence="1">CPCC 203386</strain>
    </source>
</reference>
<evidence type="ECO:0000313" key="2">
    <source>
        <dbReference type="Proteomes" id="UP001165586"/>
    </source>
</evidence>
<accession>A0ABT2HA79</accession>
<dbReference type="RefSeq" id="WP_259543067.1">
    <property type="nucleotide sequence ID" value="NZ_JANLCJ010000236.1"/>
</dbReference>
<name>A0ABT2HA79_9MICO</name>
<organism evidence="1 2">
    <name type="scientific">Herbiconiux daphne</name>
    <dbReference type="NCBI Taxonomy" id="2970914"/>
    <lineage>
        <taxon>Bacteria</taxon>
        <taxon>Bacillati</taxon>
        <taxon>Actinomycetota</taxon>
        <taxon>Actinomycetes</taxon>
        <taxon>Micrococcales</taxon>
        <taxon>Microbacteriaceae</taxon>
        <taxon>Herbiconiux</taxon>
    </lineage>
</organism>
<evidence type="ECO:0000313" key="1">
    <source>
        <dbReference type="EMBL" id="MCS5736865.1"/>
    </source>
</evidence>
<keyword evidence="2" id="KW-1185">Reference proteome</keyword>
<proteinExistence type="predicted"/>
<gene>
    <name evidence="1" type="ORF">N1032_24345</name>
</gene>
<dbReference type="Proteomes" id="UP001165586">
    <property type="component" value="Unassembled WGS sequence"/>
</dbReference>
<comment type="caution">
    <text evidence="1">The sequence shown here is derived from an EMBL/GenBank/DDBJ whole genome shotgun (WGS) entry which is preliminary data.</text>
</comment>
<protein>
    <submittedName>
        <fullName evidence="1">Uncharacterized protein</fullName>
    </submittedName>
</protein>
<sequence>MTLEQLKENIASKTSKQTLELLVEHLTEKNWEQLLADGGLEIATKQHDISNDYDYEIEIVID</sequence>